<dbReference type="Proteomes" id="UP000003639">
    <property type="component" value="Unassembled WGS sequence"/>
</dbReference>
<reference evidence="1 2" key="1">
    <citation type="submission" date="2007-04" db="EMBL/GenBank/DDBJ databases">
        <authorList>
            <person name="Fulton L."/>
            <person name="Clifton S."/>
            <person name="Fulton B."/>
            <person name="Xu J."/>
            <person name="Minx P."/>
            <person name="Pepin K.H."/>
            <person name="Johnson M."/>
            <person name="Thiruvilangam P."/>
            <person name="Bhonagiri V."/>
            <person name="Nash W.E."/>
            <person name="Mardis E.R."/>
            <person name="Wilson R.K."/>
        </authorList>
    </citation>
    <scope>NUCLEOTIDE SEQUENCE [LARGE SCALE GENOMIC DNA]</scope>
    <source>
        <strain evidence="1 2">ATCC 29799</strain>
    </source>
</reference>
<reference evidence="1 2" key="2">
    <citation type="submission" date="2007-06" db="EMBL/GenBank/DDBJ databases">
        <title>Draft genome sequence of Pseudoflavonifractor capillosus ATCC 29799.</title>
        <authorList>
            <person name="Sudarsanam P."/>
            <person name="Ley R."/>
            <person name="Guruge J."/>
            <person name="Turnbaugh P.J."/>
            <person name="Mahowald M."/>
            <person name="Liep D."/>
            <person name="Gordon J."/>
        </authorList>
    </citation>
    <scope>NUCLEOTIDE SEQUENCE [LARGE SCALE GENOMIC DNA]</scope>
    <source>
        <strain evidence="1 2">ATCC 29799</strain>
    </source>
</reference>
<organism evidence="1 2">
    <name type="scientific">Pseudoflavonifractor capillosus ATCC 29799</name>
    <dbReference type="NCBI Taxonomy" id="411467"/>
    <lineage>
        <taxon>Bacteria</taxon>
        <taxon>Bacillati</taxon>
        <taxon>Bacillota</taxon>
        <taxon>Clostridia</taxon>
        <taxon>Eubacteriales</taxon>
        <taxon>Oscillospiraceae</taxon>
        <taxon>Pseudoflavonifractor</taxon>
    </lineage>
</organism>
<evidence type="ECO:0000313" key="1">
    <source>
        <dbReference type="EMBL" id="EDM98311.1"/>
    </source>
</evidence>
<dbReference type="EMBL" id="AAXG02000041">
    <property type="protein sequence ID" value="EDM98311.1"/>
    <property type="molecule type" value="Genomic_DNA"/>
</dbReference>
<protein>
    <submittedName>
        <fullName evidence="1">Uncharacterized protein</fullName>
    </submittedName>
</protein>
<dbReference type="AlphaFoldDB" id="A6P0G1"/>
<comment type="caution">
    <text evidence="1">The sequence shown here is derived from an EMBL/GenBank/DDBJ whole genome shotgun (WGS) entry which is preliminary data.</text>
</comment>
<dbReference type="STRING" id="411467.BACCAP_03972"/>
<proteinExistence type="predicted"/>
<evidence type="ECO:0000313" key="2">
    <source>
        <dbReference type="Proteomes" id="UP000003639"/>
    </source>
</evidence>
<accession>A6P0G1</accession>
<name>A6P0G1_9FIRM</name>
<gene>
    <name evidence="1" type="ORF">BACCAP_03972</name>
</gene>
<sequence length="45" mass="5233">MNLQCTAIFKDVLFPRGCRIRSEISLCLNRRMSIIETILDSLKSF</sequence>
<keyword evidence="2" id="KW-1185">Reference proteome</keyword>